<dbReference type="EMBL" id="LR797172">
    <property type="protein sequence ID" value="CAB4190949.1"/>
    <property type="molecule type" value="Genomic_DNA"/>
</dbReference>
<comment type="cofactor">
    <cofactor evidence="1">
        <name>[4Fe-4S] cluster</name>
        <dbReference type="ChEBI" id="CHEBI:49883"/>
    </cofactor>
</comment>
<evidence type="ECO:0000256" key="4">
    <source>
        <dbReference type="ARBA" id="ARBA00022723"/>
    </source>
</evidence>
<keyword evidence="5" id="KW-0408">Iron</keyword>
<evidence type="ECO:0000256" key="7">
    <source>
        <dbReference type="ARBA" id="ARBA00023015"/>
    </source>
</evidence>
<evidence type="ECO:0000256" key="10">
    <source>
        <dbReference type="ARBA" id="ARBA00023163"/>
    </source>
</evidence>
<evidence type="ECO:0000256" key="3">
    <source>
        <dbReference type="ARBA" id="ARBA00022485"/>
    </source>
</evidence>
<gene>
    <name evidence="12" type="ORF">UFOVP1120_26</name>
    <name evidence="13" type="ORF">UFOVP1183_20</name>
    <name evidence="14" type="ORF">UFOVP1227_3</name>
    <name evidence="15" type="ORF">UFOVP1571_26</name>
</gene>
<evidence type="ECO:0000313" key="14">
    <source>
        <dbReference type="EMBL" id="CAB4190949.1"/>
    </source>
</evidence>
<organism evidence="15">
    <name type="scientific">uncultured Caudovirales phage</name>
    <dbReference type="NCBI Taxonomy" id="2100421"/>
    <lineage>
        <taxon>Viruses</taxon>
        <taxon>Duplodnaviria</taxon>
        <taxon>Heunggongvirae</taxon>
        <taxon>Uroviricota</taxon>
        <taxon>Caudoviricetes</taxon>
        <taxon>Peduoviridae</taxon>
        <taxon>Maltschvirus</taxon>
        <taxon>Maltschvirus maltsch</taxon>
    </lineage>
</organism>
<reference evidence="15" key="1">
    <citation type="submission" date="2020-05" db="EMBL/GenBank/DDBJ databases">
        <authorList>
            <person name="Chiriac C."/>
            <person name="Salcher M."/>
            <person name="Ghai R."/>
            <person name="Kavagutti S V."/>
        </authorList>
    </citation>
    <scope>NUCLEOTIDE SEQUENCE</scope>
</reference>
<accession>A0A6J7XID4</accession>
<dbReference type="PROSITE" id="PS51674">
    <property type="entry name" value="4FE4S_WBL"/>
    <property type="match status" value="1"/>
</dbReference>
<evidence type="ECO:0000256" key="1">
    <source>
        <dbReference type="ARBA" id="ARBA00001966"/>
    </source>
</evidence>
<evidence type="ECO:0000256" key="2">
    <source>
        <dbReference type="ARBA" id="ARBA00006597"/>
    </source>
</evidence>
<keyword evidence="7" id="KW-0805">Transcription regulation</keyword>
<sequence length="127" mass="14704">MHLRLMAARLPTLRRMRRHGRADDGVTPAPKPWSIQRGRDGVDLSWQMRARCAGIYIRSETYDPFYSTDRGGNRSPVNPYLVALAFCKECPVRQQCLDHALNERESYGVWGGTTPDERATMLRRRRK</sequence>
<evidence type="ECO:0000313" key="15">
    <source>
        <dbReference type="EMBL" id="CAB5229879.1"/>
    </source>
</evidence>
<evidence type="ECO:0000259" key="11">
    <source>
        <dbReference type="PROSITE" id="PS51674"/>
    </source>
</evidence>
<dbReference type="GO" id="GO:0045892">
    <property type="term" value="P:negative regulation of DNA-templated transcription"/>
    <property type="evidence" value="ECO:0007669"/>
    <property type="project" value="TreeGrafter"/>
</dbReference>
<keyword evidence="3" id="KW-0004">4Fe-4S</keyword>
<dbReference type="InterPro" id="IPR003482">
    <property type="entry name" value="Whib"/>
</dbReference>
<evidence type="ECO:0000256" key="6">
    <source>
        <dbReference type="ARBA" id="ARBA00023014"/>
    </source>
</evidence>
<dbReference type="GO" id="GO:0003677">
    <property type="term" value="F:DNA binding"/>
    <property type="evidence" value="ECO:0007669"/>
    <property type="project" value="UniProtKB-KW"/>
</dbReference>
<evidence type="ECO:0000313" key="12">
    <source>
        <dbReference type="EMBL" id="CAB4185262.1"/>
    </source>
</evidence>
<dbReference type="HAMAP" id="MF_01479">
    <property type="entry name" value="WhiB"/>
    <property type="match status" value="1"/>
</dbReference>
<keyword evidence="9" id="KW-1015">Disulfide bond</keyword>
<dbReference type="GO" id="GO:0046872">
    <property type="term" value="F:metal ion binding"/>
    <property type="evidence" value="ECO:0007669"/>
    <property type="project" value="UniProtKB-KW"/>
</dbReference>
<keyword evidence="4" id="KW-0479">Metal-binding</keyword>
<dbReference type="PANTHER" id="PTHR38839">
    <property type="entry name" value="TRANSCRIPTIONAL REGULATOR WHID-RELATED"/>
    <property type="match status" value="1"/>
</dbReference>
<dbReference type="InterPro" id="IPR034768">
    <property type="entry name" value="4FE4S_WBL"/>
</dbReference>
<dbReference type="Pfam" id="PF02467">
    <property type="entry name" value="Whib"/>
    <property type="match status" value="1"/>
</dbReference>
<dbReference type="GO" id="GO:0051539">
    <property type="term" value="F:4 iron, 4 sulfur cluster binding"/>
    <property type="evidence" value="ECO:0007669"/>
    <property type="project" value="UniProtKB-KW"/>
</dbReference>
<comment type="similarity">
    <text evidence="2">Belongs to the WhiB family.</text>
</comment>
<evidence type="ECO:0000256" key="5">
    <source>
        <dbReference type="ARBA" id="ARBA00023004"/>
    </source>
</evidence>
<dbReference type="EMBL" id="LR797125">
    <property type="protein sequence ID" value="CAB4188289.1"/>
    <property type="molecule type" value="Genomic_DNA"/>
</dbReference>
<evidence type="ECO:0000313" key="13">
    <source>
        <dbReference type="EMBL" id="CAB4188289.1"/>
    </source>
</evidence>
<protein>
    <submittedName>
        <fullName evidence="15">Transcription factor WhiB</fullName>
    </submittedName>
</protein>
<evidence type="ECO:0000256" key="8">
    <source>
        <dbReference type="ARBA" id="ARBA00023125"/>
    </source>
</evidence>
<dbReference type="EMBL" id="LR798413">
    <property type="protein sequence ID" value="CAB5229879.1"/>
    <property type="molecule type" value="Genomic_DNA"/>
</dbReference>
<keyword evidence="10" id="KW-0804">Transcription</keyword>
<proteinExistence type="inferred from homology"/>
<evidence type="ECO:0000256" key="9">
    <source>
        <dbReference type="ARBA" id="ARBA00023157"/>
    </source>
</evidence>
<name>A0A6J7XID4_9CAUD</name>
<feature type="domain" description="4Fe-4S Wbl-type" evidence="11">
    <location>
        <begin position="51"/>
        <end position="120"/>
    </location>
</feature>
<dbReference type="GO" id="GO:0047134">
    <property type="term" value="F:protein-disulfide reductase [NAD(P)H] activity"/>
    <property type="evidence" value="ECO:0007669"/>
    <property type="project" value="TreeGrafter"/>
</dbReference>
<dbReference type="EMBL" id="LR797074">
    <property type="protein sequence ID" value="CAB4185262.1"/>
    <property type="molecule type" value="Genomic_DNA"/>
</dbReference>
<keyword evidence="6" id="KW-0411">Iron-sulfur</keyword>
<keyword evidence="8" id="KW-0238">DNA-binding</keyword>